<dbReference type="Proteomes" id="UP001141806">
    <property type="component" value="Unassembled WGS sequence"/>
</dbReference>
<proteinExistence type="predicted"/>
<name>A0A9Q0QSU5_9MAGN</name>
<dbReference type="EMBL" id="JAMYWD010000005">
    <property type="protein sequence ID" value="KAJ4970588.1"/>
    <property type="molecule type" value="Genomic_DNA"/>
</dbReference>
<protein>
    <submittedName>
        <fullName evidence="1">Uncharacterized protein</fullName>
    </submittedName>
</protein>
<comment type="caution">
    <text evidence="1">The sequence shown here is derived from an EMBL/GenBank/DDBJ whole genome shotgun (WGS) entry which is preliminary data.</text>
</comment>
<dbReference type="OrthoDB" id="1932324at2759"/>
<dbReference type="SUPFAM" id="SSF53137">
    <property type="entry name" value="Translational machinery components"/>
    <property type="match status" value="1"/>
</dbReference>
<evidence type="ECO:0000313" key="2">
    <source>
        <dbReference type="Proteomes" id="UP001141806"/>
    </source>
</evidence>
<reference evidence="1" key="1">
    <citation type="journal article" date="2023" name="Plant J.">
        <title>The genome of the king protea, Protea cynaroides.</title>
        <authorList>
            <person name="Chang J."/>
            <person name="Duong T.A."/>
            <person name="Schoeman C."/>
            <person name="Ma X."/>
            <person name="Roodt D."/>
            <person name="Barker N."/>
            <person name="Li Z."/>
            <person name="Van de Peer Y."/>
            <person name="Mizrachi E."/>
        </authorList>
    </citation>
    <scope>NUCLEOTIDE SEQUENCE</scope>
    <source>
        <tissue evidence="1">Young leaves</tissue>
    </source>
</reference>
<evidence type="ECO:0000313" key="1">
    <source>
        <dbReference type="EMBL" id="KAJ4970588.1"/>
    </source>
</evidence>
<gene>
    <name evidence="1" type="ORF">NE237_003687</name>
</gene>
<dbReference type="AlphaFoldDB" id="A0A9Q0QSU5"/>
<accession>A0A9Q0QSU5</accession>
<keyword evidence="2" id="KW-1185">Reference proteome</keyword>
<organism evidence="1 2">
    <name type="scientific">Protea cynaroides</name>
    <dbReference type="NCBI Taxonomy" id="273540"/>
    <lineage>
        <taxon>Eukaryota</taxon>
        <taxon>Viridiplantae</taxon>
        <taxon>Streptophyta</taxon>
        <taxon>Embryophyta</taxon>
        <taxon>Tracheophyta</taxon>
        <taxon>Spermatophyta</taxon>
        <taxon>Magnoliopsida</taxon>
        <taxon>Proteales</taxon>
        <taxon>Proteaceae</taxon>
        <taxon>Protea</taxon>
    </lineage>
</organism>
<sequence length="109" mass="12011">MVIPPVVRSSRITRFLKPYFLKMHFINKYVNAQVTHSPTATVASSASSQEKVLRSMECARDVAALSSECSSRESQPPASALAGVRHSFSLPLSSSLSHVPDRDRVCFFI</sequence>